<dbReference type="Proteomes" id="UP001519325">
    <property type="component" value="Unassembled WGS sequence"/>
</dbReference>
<accession>A0ABS4QB57</accession>
<feature type="transmembrane region" description="Helical" evidence="1">
    <location>
        <begin position="137"/>
        <end position="159"/>
    </location>
</feature>
<evidence type="ECO:0000256" key="1">
    <source>
        <dbReference type="SAM" id="Phobius"/>
    </source>
</evidence>
<comment type="caution">
    <text evidence="2">The sequence shown here is derived from an EMBL/GenBank/DDBJ whole genome shotgun (WGS) entry which is preliminary data.</text>
</comment>
<keyword evidence="1" id="KW-0472">Membrane</keyword>
<organism evidence="2 3">
    <name type="scientific">Nocardia goodfellowii</name>
    <dbReference type="NCBI Taxonomy" id="882446"/>
    <lineage>
        <taxon>Bacteria</taxon>
        <taxon>Bacillati</taxon>
        <taxon>Actinomycetota</taxon>
        <taxon>Actinomycetes</taxon>
        <taxon>Mycobacteriales</taxon>
        <taxon>Nocardiaceae</taxon>
        <taxon>Nocardia</taxon>
    </lineage>
</organism>
<dbReference type="RefSeq" id="WP_209886833.1">
    <property type="nucleotide sequence ID" value="NZ_JAGGMR010000001.1"/>
</dbReference>
<protein>
    <submittedName>
        <fullName evidence="2">Membrane protein</fullName>
    </submittedName>
</protein>
<proteinExistence type="predicted"/>
<dbReference type="InterPro" id="IPR009339">
    <property type="entry name" value="DUF998"/>
</dbReference>
<keyword evidence="3" id="KW-1185">Reference proteome</keyword>
<feature type="transmembrane region" description="Helical" evidence="1">
    <location>
        <begin position="76"/>
        <end position="97"/>
    </location>
</feature>
<gene>
    <name evidence="2" type="ORF">BJ987_001828</name>
</gene>
<keyword evidence="1" id="KW-1133">Transmembrane helix</keyword>
<keyword evidence="1" id="KW-0812">Transmembrane</keyword>
<feature type="transmembrane region" description="Helical" evidence="1">
    <location>
        <begin position="46"/>
        <end position="69"/>
    </location>
</feature>
<feature type="transmembrane region" description="Helical" evidence="1">
    <location>
        <begin position="171"/>
        <end position="189"/>
    </location>
</feature>
<evidence type="ECO:0000313" key="2">
    <source>
        <dbReference type="EMBL" id="MBP2188927.1"/>
    </source>
</evidence>
<reference evidence="2 3" key="1">
    <citation type="submission" date="2021-03" db="EMBL/GenBank/DDBJ databases">
        <title>Sequencing the genomes of 1000 actinobacteria strains.</title>
        <authorList>
            <person name="Klenk H.-P."/>
        </authorList>
    </citation>
    <scope>NUCLEOTIDE SEQUENCE [LARGE SCALE GENOMIC DNA]</scope>
    <source>
        <strain evidence="2 3">DSM 45516</strain>
    </source>
</reference>
<name>A0ABS4QB57_9NOCA</name>
<sequence length="193" mass="19813">MAGIGRWCGIATGPLFVATFLIAGALRPEYDPSRHPVSGLALGPGGWVQTAGFIVCGVLGLVFATALWWDSEVTAILVALWAIGMIGAGCFATDPIGGYPPGAPPGDGSVHNLFAAMMVLGLTLACAAALGRRGWPWRLYTALSATLSALAFALAAAGFSGAPDLVDTAGLWQRIAIITGWTWLTTLALRSTG</sequence>
<dbReference type="EMBL" id="JAGGMR010000001">
    <property type="protein sequence ID" value="MBP2188927.1"/>
    <property type="molecule type" value="Genomic_DNA"/>
</dbReference>
<evidence type="ECO:0000313" key="3">
    <source>
        <dbReference type="Proteomes" id="UP001519325"/>
    </source>
</evidence>
<dbReference type="Pfam" id="PF06197">
    <property type="entry name" value="DUF998"/>
    <property type="match status" value="1"/>
</dbReference>
<feature type="transmembrane region" description="Helical" evidence="1">
    <location>
        <begin position="7"/>
        <end position="26"/>
    </location>
</feature>
<feature type="transmembrane region" description="Helical" evidence="1">
    <location>
        <begin position="109"/>
        <end position="130"/>
    </location>
</feature>